<dbReference type="InterPro" id="IPR032710">
    <property type="entry name" value="NTF2-like_dom_sf"/>
</dbReference>
<feature type="domain" description="SnoaL-like" evidence="8">
    <location>
        <begin position="194"/>
        <end position="265"/>
    </location>
</feature>
<dbReference type="STRING" id="546364.SAMN04489730_6375"/>
<evidence type="ECO:0000259" key="6">
    <source>
        <dbReference type="Pfam" id="PF04542"/>
    </source>
</evidence>
<dbReference type="GO" id="GO:0006352">
    <property type="term" value="P:DNA-templated transcription initiation"/>
    <property type="evidence" value="ECO:0007669"/>
    <property type="project" value="InterPro"/>
</dbReference>
<organism evidence="9 10">
    <name type="scientific">Amycolatopsis australiensis</name>
    <dbReference type="NCBI Taxonomy" id="546364"/>
    <lineage>
        <taxon>Bacteria</taxon>
        <taxon>Bacillati</taxon>
        <taxon>Actinomycetota</taxon>
        <taxon>Actinomycetes</taxon>
        <taxon>Pseudonocardiales</taxon>
        <taxon>Pseudonocardiaceae</taxon>
        <taxon>Amycolatopsis</taxon>
    </lineage>
</organism>
<dbReference type="InterPro" id="IPR052704">
    <property type="entry name" value="ECF_Sigma-70_Domain"/>
</dbReference>
<evidence type="ECO:0000256" key="1">
    <source>
        <dbReference type="ARBA" id="ARBA00010641"/>
    </source>
</evidence>
<dbReference type="NCBIfam" id="NF006089">
    <property type="entry name" value="PRK08241.1"/>
    <property type="match status" value="1"/>
</dbReference>
<proteinExistence type="inferred from homology"/>
<accession>A0A1K1SPP7</accession>
<dbReference type="NCBIfam" id="TIGR02937">
    <property type="entry name" value="sigma70-ECF"/>
    <property type="match status" value="1"/>
</dbReference>
<dbReference type="InterPro" id="IPR013249">
    <property type="entry name" value="RNA_pol_sigma70_r4_t2"/>
</dbReference>
<dbReference type="InterPro" id="IPR007627">
    <property type="entry name" value="RNA_pol_sigma70_r2"/>
</dbReference>
<reference evidence="10" key="1">
    <citation type="submission" date="2016-11" db="EMBL/GenBank/DDBJ databases">
        <authorList>
            <person name="Varghese N."/>
            <person name="Submissions S."/>
        </authorList>
    </citation>
    <scope>NUCLEOTIDE SEQUENCE [LARGE SCALE GENOMIC DNA]</scope>
    <source>
        <strain evidence="10">DSM 44671</strain>
    </source>
</reference>
<dbReference type="Pfam" id="PF04542">
    <property type="entry name" value="Sigma70_r2"/>
    <property type="match status" value="1"/>
</dbReference>
<dbReference type="AlphaFoldDB" id="A0A1K1SPP7"/>
<dbReference type="RefSeq" id="WP_072479715.1">
    <property type="nucleotide sequence ID" value="NZ_FPJG01000006.1"/>
</dbReference>
<comment type="similarity">
    <text evidence="1">Belongs to the sigma-70 factor family. ECF subfamily.</text>
</comment>
<feature type="domain" description="RNA polymerase sigma factor 70 region 4 type 2" evidence="7">
    <location>
        <begin position="125"/>
        <end position="177"/>
    </location>
</feature>
<keyword evidence="10" id="KW-1185">Reference proteome</keyword>
<gene>
    <name evidence="9" type="ORF">SAMN04489730_6375</name>
</gene>
<dbReference type="InterPro" id="IPR013325">
    <property type="entry name" value="RNA_pol_sigma_r2"/>
</dbReference>
<dbReference type="SUPFAM" id="SSF88659">
    <property type="entry name" value="Sigma3 and sigma4 domains of RNA polymerase sigma factors"/>
    <property type="match status" value="1"/>
</dbReference>
<evidence type="ECO:0000259" key="7">
    <source>
        <dbReference type="Pfam" id="PF08281"/>
    </source>
</evidence>
<keyword evidence="4" id="KW-0731">Sigma factor</keyword>
<dbReference type="SUPFAM" id="SSF54427">
    <property type="entry name" value="NTF2-like"/>
    <property type="match status" value="1"/>
</dbReference>
<name>A0A1K1SPP7_9PSEU</name>
<dbReference type="Gene3D" id="3.10.450.50">
    <property type="match status" value="1"/>
</dbReference>
<dbReference type="GO" id="GO:0003677">
    <property type="term" value="F:DNA binding"/>
    <property type="evidence" value="ECO:0007669"/>
    <property type="project" value="InterPro"/>
</dbReference>
<evidence type="ECO:0000256" key="5">
    <source>
        <dbReference type="ARBA" id="ARBA00023163"/>
    </source>
</evidence>
<sequence>MLTTMPGRAAFEAQLGPLRRELAGYCYRMLGSAFDADDAVQETLLRAWRGLDRFAGRAALRTWLFTIATHVCLDALQDARRRALPANVTDELGPAHPREAWIEPVPDRWVLDPARAAVDRESVRLAFVAALQVLSPRQRAVLLLRDVLRWRAKEVATLLDTTEDAVNAVLKRARAALPAPDPAPLSGDDRALLARYVEAFERFDIDALVALLHEEATLSMPPYDVTLRGRASIAAWFRSRRAACEDAQLVPVDVNGGLGLAQYRRGSPFAIHAFTTAAGRITAVHTFLDPALFPLFGLPEAVP</sequence>
<protein>
    <submittedName>
        <fullName evidence="9">RNA polymerase sigma-70 factor, ECF subfamily</fullName>
    </submittedName>
</protein>
<dbReference type="PANTHER" id="PTHR30173:SF36">
    <property type="entry name" value="ECF RNA POLYMERASE SIGMA FACTOR SIGJ"/>
    <property type="match status" value="1"/>
</dbReference>
<evidence type="ECO:0000313" key="10">
    <source>
        <dbReference type="Proteomes" id="UP000182740"/>
    </source>
</evidence>
<dbReference type="SUPFAM" id="SSF88946">
    <property type="entry name" value="Sigma2 domain of RNA polymerase sigma factors"/>
    <property type="match status" value="1"/>
</dbReference>
<dbReference type="Proteomes" id="UP000182740">
    <property type="component" value="Unassembled WGS sequence"/>
</dbReference>
<evidence type="ECO:0000256" key="4">
    <source>
        <dbReference type="ARBA" id="ARBA00023082"/>
    </source>
</evidence>
<dbReference type="InterPro" id="IPR014305">
    <property type="entry name" value="RNA_pol_sigma-G_actinobac"/>
</dbReference>
<dbReference type="Gene3D" id="1.10.1740.10">
    <property type="match status" value="1"/>
</dbReference>
<dbReference type="Gene3D" id="1.10.10.10">
    <property type="entry name" value="Winged helix-like DNA-binding domain superfamily/Winged helix DNA-binding domain"/>
    <property type="match status" value="1"/>
</dbReference>
<evidence type="ECO:0000313" key="9">
    <source>
        <dbReference type="EMBL" id="SFW86384.1"/>
    </source>
</evidence>
<dbReference type="GO" id="GO:0016987">
    <property type="term" value="F:sigma factor activity"/>
    <property type="evidence" value="ECO:0007669"/>
    <property type="project" value="UniProtKB-KW"/>
</dbReference>
<dbReference type="InterPro" id="IPR037401">
    <property type="entry name" value="SnoaL-like"/>
</dbReference>
<dbReference type="Pfam" id="PF12680">
    <property type="entry name" value="SnoaL_2"/>
    <property type="match status" value="1"/>
</dbReference>
<evidence type="ECO:0000259" key="8">
    <source>
        <dbReference type="Pfam" id="PF12680"/>
    </source>
</evidence>
<evidence type="ECO:0000256" key="3">
    <source>
        <dbReference type="ARBA" id="ARBA00023015"/>
    </source>
</evidence>
<dbReference type="EMBL" id="FPJG01000006">
    <property type="protein sequence ID" value="SFW86384.1"/>
    <property type="molecule type" value="Genomic_DNA"/>
</dbReference>
<dbReference type="InterPro" id="IPR014284">
    <property type="entry name" value="RNA_pol_sigma-70_dom"/>
</dbReference>
<dbReference type="PANTHER" id="PTHR30173">
    <property type="entry name" value="SIGMA 19 FACTOR"/>
    <property type="match status" value="1"/>
</dbReference>
<dbReference type="NCBIfam" id="TIGR02960">
    <property type="entry name" value="SigX5"/>
    <property type="match status" value="1"/>
</dbReference>
<keyword evidence="3" id="KW-0805">Transcription regulation</keyword>
<keyword evidence="5" id="KW-0804">Transcription</keyword>
<dbReference type="Pfam" id="PF08281">
    <property type="entry name" value="Sigma70_r4_2"/>
    <property type="match status" value="1"/>
</dbReference>
<dbReference type="InterPro" id="IPR013324">
    <property type="entry name" value="RNA_pol_sigma_r3/r4-like"/>
</dbReference>
<dbReference type="InterPro" id="IPR036388">
    <property type="entry name" value="WH-like_DNA-bd_sf"/>
</dbReference>
<feature type="domain" description="RNA polymerase sigma-70 region 2" evidence="6">
    <location>
        <begin position="19"/>
        <end position="82"/>
    </location>
</feature>
<comment type="subunit">
    <text evidence="2">Interacts transiently with the RNA polymerase catalytic core formed by RpoA, RpoB, RpoC and RpoZ (2 alpha, 1 beta, 1 beta' and 1 omega subunit) to form the RNA polymerase holoenzyme that can initiate transcription.</text>
</comment>
<evidence type="ECO:0000256" key="2">
    <source>
        <dbReference type="ARBA" id="ARBA00011344"/>
    </source>
</evidence>